<evidence type="ECO:0000313" key="4">
    <source>
        <dbReference type="Proteomes" id="UP001160301"/>
    </source>
</evidence>
<feature type="region of interest" description="Disordered" evidence="1">
    <location>
        <begin position="44"/>
        <end position="70"/>
    </location>
</feature>
<reference evidence="3 4" key="1">
    <citation type="submission" date="2023-04" db="EMBL/GenBank/DDBJ databases">
        <title>The genome sequence of Polyangium sorediatum DSM14670.</title>
        <authorList>
            <person name="Zhang X."/>
        </authorList>
    </citation>
    <scope>NUCLEOTIDE SEQUENCE [LARGE SCALE GENOMIC DNA]</scope>
    <source>
        <strain evidence="3 4">DSM 14670</strain>
    </source>
</reference>
<sequence>MDVLSLCPLRARGFIWQSHAGTHAQTIVVKATFVLVPGVSLLAPEEDQEPPNDDDAHWDDDPARSVVAPSDRVPYKPRADVMLVGHAYAPGEQPVRSLVARLLVGELDKSLEVWCDRGFRLQDGQLREGPRFTKMPLRWERAAGGPDTNNPVGIPFGAAPDRHGLSILPNLQPMGTFVSERSDTFAPVGFGPVGATWPGRLMWLGGSTGHLSQAGWEEKPLPEGVNCAYFQAAPPDQQVPRIRANERIVLEHLHPEHARLVTNLPGLKPRVVAERASGEREEVALVADTLWIDTDRAICVVTWRGSIGLRHKGEAGRIVVTLEAEGGAAKQREQEGDAEMTLAPGFGPTDIAGPVLPFVGGNKTPECRQRRSTATPEDVALPFGKGGISALRARPSSPLPSGDATLFPSGDPKAASAAPGVAPPPFVFAPAPTGAPITSSHASPWAGGDGPDGRAAPSLSIGQRVAHGNVPSAPAKAEDVKLDRVSSPAEAQEKPETSMADAALGGAAAASHAAARAGAGLRRPVLARASVELIWLNAGSMQRIRKQVAWKELVAGVKVRPEDEDLEDDVPAPRRTPAKDRREVLTILSKGEALDVPGVEGALYQAMEDEGGFTPPLVLVGGLLEMQFDELELLKATLAALSPHVLGDKRLEDAVGRVQEMMKMPWSSGASGVLEEAAVGLRGQFLEGKKGAAAAALDVQVERALLEQRHWRKRAAFGQMRVVGHLLEASGKGRVPVYLPESLGKELPAIRRMEVRVIGEVRPRVEQGEMHPAAVRGVAVGRGVG</sequence>
<name>A0ABT6NPA0_9BACT</name>
<protein>
    <submittedName>
        <fullName evidence="3">DUF2169 domain-containing protein</fullName>
    </submittedName>
</protein>
<evidence type="ECO:0000259" key="2">
    <source>
        <dbReference type="Pfam" id="PF09937"/>
    </source>
</evidence>
<organism evidence="3 4">
    <name type="scientific">Polyangium sorediatum</name>
    <dbReference type="NCBI Taxonomy" id="889274"/>
    <lineage>
        <taxon>Bacteria</taxon>
        <taxon>Pseudomonadati</taxon>
        <taxon>Myxococcota</taxon>
        <taxon>Polyangia</taxon>
        <taxon>Polyangiales</taxon>
        <taxon>Polyangiaceae</taxon>
        <taxon>Polyangium</taxon>
    </lineage>
</organism>
<accession>A0ABT6NPA0</accession>
<proteinExistence type="predicted"/>
<feature type="domain" description="DUF2169" evidence="2">
    <location>
        <begin position="22"/>
        <end position="304"/>
    </location>
</feature>
<dbReference type="Proteomes" id="UP001160301">
    <property type="component" value="Unassembled WGS sequence"/>
</dbReference>
<keyword evidence="4" id="KW-1185">Reference proteome</keyword>
<dbReference type="InterPro" id="IPR018683">
    <property type="entry name" value="DUF2169"/>
</dbReference>
<comment type="caution">
    <text evidence="3">The sequence shown here is derived from an EMBL/GenBank/DDBJ whole genome shotgun (WGS) entry which is preliminary data.</text>
</comment>
<dbReference type="Pfam" id="PF09937">
    <property type="entry name" value="DUF2169"/>
    <property type="match status" value="1"/>
</dbReference>
<dbReference type="RefSeq" id="WP_136969403.1">
    <property type="nucleotide sequence ID" value="NZ_JARZHI010000007.1"/>
</dbReference>
<feature type="region of interest" description="Disordered" evidence="1">
    <location>
        <begin position="393"/>
        <end position="499"/>
    </location>
</feature>
<evidence type="ECO:0000313" key="3">
    <source>
        <dbReference type="EMBL" id="MDI1430148.1"/>
    </source>
</evidence>
<dbReference type="EMBL" id="JARZHI010000007">
    <property type="protein sequence ID" value="MDI1430148.1"/>
    <property type="molecule type" value="Genomic_DNA"/>
</dbReference>
<evidence type="ECO:0000256" key="1">
    <source>
        <dbReference type="SAM" id="MobiDB-lite"/>
    </source>
</evidence>
<gene>
    <name evidence="3" type="ORF">QHF89_11600</name>
</gene>
<feature type="compositionally biased region" description="Acidic residues" evidence="1">
    <location>
        <begin position="44"/>
        <end position="58"/>
    </location>
</feature>